<dbReference type="Gene3D" id="2.60.40.10">
    <property type="entry name" value="Immunoglobulins"/>
    <property type="match status" value="1"/>
</dbReference>
<dbReference type="SUPFAM" id="SSF52172">
    <property type="entry name" value="CheY-like"/>
    <property type="match status" value="1"/>
</dbReference>
<dbReference type="InterPro" id="IPR036890">
    <property type="entry name" value="HATPase_C_sf"/>
</dbReference>
<keyword evidence="10" id="KW-0804">Transcription</keyword>
<dbReference type="InterPro" id="IPR005467">
    <property type="entry name" value="His_kinase_dom"/>
</dbReference>
<dbReference type="InterPro" id="IPR036097">
    <property type="entry name" value="HisK_dim/P_sf"/>
</dbReference>
<evidence type="ECO:0000259" key="12">
    <source>
        <dbReference type="PROSITE" id="PS01124"/>
    </source>
</evidence>
<dbReference type="InterPro" id="IPR009057">
    <property type="entry name" value="Homeodomain-like_sf"/>
</dbReference>
<dbReference type="Gene3D" id="1.10.10.60">
    <property type="entry name" value="Homeodomain-like"/>
    <property type="match status" value="1"/>
</dbReference>
<dbReference type="PROSITE" id="PS50110">
    <property type="entry name" value="RESPONSE_REGULATORY"/>
    <property type="match status" value="1"/>
</dbReference>
<dbReference type="CDD" id="cd00075">
    <property type="entry name" value="HATPase"/>
    <property type="match status" value="1"/>
</dbReference>
<dbReference type="CDD" id="cd17574">
    <property type="entry name" value="REC_OmpR"/>
    <property type="match status" value="1"/>
</dbReference>
<evidence type="ECO:0000256" key="7">
    <source>
        <dbReference type="ARBA" id="ARBA00022840"/>
    </source>
</evidence>
<dbReference type="Pfam" id="PF02518">
    <property type="entry name" value="HATPase_c"/>
    <property type="match status" value="1"/>
</dbReference>
<dbReference type="Pfam" id="PF12833">
    <property type="entry name" value="HTH_18"/>
    <property type="match status" value="1"/>
</dbReference>
<dbReference type="Gene3D" id="3.40.50.2300">
    <property type="match status" value="1"/>
</dbReference>
<evidence type="ECO:0000256" key="8">
    <source>
        <dbReference type="ARBA" id="ARBA00023012"/>
    </source>
</evidence>
<dbReference type="EC" id="2.7.13.3" evidence="2"/>
<dbReference type="InterPro" id="IPR011006">
    <property type="entry name" value="CheY-like_superfamily"/>
</dbReference>
<dbReference type="OrthoDB" id="9797097at2"/>
<accession>A0A1H4DRY8</accession>
<keyword evidence="3 11" id="KW-0597">Phosphoprotein</keyword>
<dbReference type="Proteomes" id="UP000183253">
    <property type="component" value="Unassembled WGS sequence"/>
</dbReference>
<dbReference type="InterPro" id="IPR003661">
    <property type="entry name" value="HisK_dim/P_dom"/>
</dbReference>
<evidence type="ECO:0000256" key="6">
    <source>
        <dbReference type="ARBA" id="ARBA00022777"/>
    </source>
</evidence>
<feature type="domain" description="HTH araC/xylS-type" evidence="12">
    <location>
        <begin position="1212"/>
        <end position="1311"/>
    </location>
</feature>
<dbReference type="SMART" id="SM00387">
    <property type="entry name" value="HATPase_c"/>
    <property type="match status" value="1"/>
</dbReference>
<keyword evidence="7" id="KW-0067">ATP-binding</keyword>
<dbReference type="InterPro" id="IPR011047">
    <property type="entry name" value="Quinoprotein_ADH-like_sf"/>
</dbReference>
<dbReference type="FunFam" id="3.30.565.10:FF:000037">
    <property type="entry name" value="Hybrid sensor histidine kinase/response regulator"/>
    <property type="match status" value="1"/>
</dbReference>
<dbReference type="GO" id="GO:0043565">
    <property type="term" value="F:sequence-specific DNA binding"/>
    <property type="evidence" value="ECO:0007669"/>
    <property type="project" value="InterPro"/>
</dbReference>
<gene>
    <name evidence="15" type="ORF">SAMN05444145_1069</name>
</gene>
<sequence>MALSETIHHKFLKLLLPILCLIPRPLPATSFRFIRMSRLESFSNSSVFSIYQDGLGAIWLNSNYGLYRYNGTSLDFLQKPMPMRPLCGNGGERVYVCSYNAILCYDIRTNRPRRLCSPEIDYPNCALYAEEEQLWVGSGNRIYKRSGDSLRMRHELPHPHTYITALCRSQAGTLLAATSEGGLYEIDGDGKIHSRMAVAGNICTLYPDSRGDLWIGTMDRGCWRLGCDYKVAGHYHREASGGMQLKNNLVRTFCEDQKGNLWIGTMSGVDRLGTDRLCRTDELGALGESSVWSLRADNQGGIWVGTFYDGIYYCNSDNYPFNPILLPAERKVKLINAMVEDKRGDLWILTDKFGMFRQSAHDRQIRYIAGSGSHKFKSAWYDADEDAIWAGSYMGTLRKYDIAAQSWSDYTFRSEDGTNGPETVNDIKCHDGRLYLGTTHGVLVFDKRSAQVVRSPIKGYNGIVFSLAFDALDRLWIGGIGVHILDLKSGRMTRYVGHDSNSLNFIKLFCDHDGCMWGASLGQGFIRLDMQQEVRYTQENIGLADNFTSFIGEVDPDVLLIGTNSGLSLFNTRTNRCYNYNHNNGLSISSARSGCILRRANGDIVIGGIDGIETLTPSQVEFSDDSIDIAFDRLIVNNRRIYPGIPDERQPILRQELPFTQKLVLQHRQRNLSVELASFDFEKVYPIFYEYILEGYDNEWTLFSPEHPIVYMNLPPGDYRLCVRASHSKFGNDHTQITLPIEIRAVWYATLPARLLYYIAALTLLGWLLYAFYSRMLLAERLKQKETENLERMRFFINISHELRTPLTLIIGQLELFFRNHGHSSVGMENIENTYRNALSMQRIVSDLLDFEKQNQGYTNIAVSETDLGAFIADIRDSFAQYANYRNIRLKLHLPAETVTASIDKKQMQRVFSNLLINAFKYTPDGGRIDIGMRIKHHRREDNTVTITFADTGCGISEKALPHIFDPFYQDTATTSRDRHNHGTGIGLALSRGILELHHGTLTAQNNRNGGALFTVTLPSGQKWYAGDDKVTSVEQSRPECVSAPLPSRIHTPAPVAAEAPEKGYKMLIVEDDAELRTLLYSIFKRDYRVCEASDGAEGYSMAKKLQPDIVISDVVMPVMDGLSLCGKLRQDLETCHIPIILLTAQPSTGLSLESISQGADDYITKPFNISQLEARCRNLLENRQRMRRKYSRSIAGSEVVTTNDKDANFLTAATEAVERNLYKEDINVQTLCRELNVSKTILTQKIKGITGHSPGEFIEMIRFKKAATLLCDGGRLISEVSYELGFSSPKYFTIRFKKQFGLTPTQFQAEHARTKRSE</sequence>
<dbReference type="GO" id="GO:0003700">
    <property type="term" value="F:DNA-binding transcription factor activity"/>
    <property type="evidence" value="ECO:0007669"/>
    <property type="project" value="InterPro"/>
</dbReference>
<dbReference type="SMART" id="SM00448">
    <property type="entry name" value="REC"/>
    <property type="match status" value="1"/>
</dbReference>
<evidence type="ECO:0000256" key="2">
    <source>
        <dbReference type="ARBA" id="ARBA00012438"/>
    </source>
</evidence>
<dbReference type="SUPFAM" id="SSF47384">
    <property type="entry name" value="Homodimeric domain of signal transducing histidine kinase"/>
    <property type="match status" value="1"/>
</dbReference>
<dbReference type="Pfam" id="PF00072">
    <property type="entry name" value="Response_reg"/>
    <property type="match status" value="1"/>
</dbReference>
<keyword evidence="4" id="KW-0808">Transferase</keyword>
<dbReference type="InterPro" id="IPR013783">
    <property type="entry name" value="Ig-like_fold"/>
</dbReference>
<dbReference type="EMBL" id="FNRI01000006">
    <property type="protein sequence ID" value="SEA75397.1"/>
    <property type="molecule type" value="Genomic_DNA"/>
</dbReference>
<comment type="catalytic activity">
    <reaction evidence="1">
        <text>ATP + protein L-histidine = ADP + protein N-phospho-L-histidine.</text>
        <dbReference type="EC" id="2.7.13.3"/>
    </reaction>
</comment>
<evidence type="ECO:0000256" key="3">
    <source>
        <dbReference type="ARBA" id="ARBA00022553"/>
    </source>
</evidence>
<reference evidence="15 16" key="1">
    <citation type="submission" date="2016-10" db="EMBL/GenBank/DDBJ databases">
        <authorList>
            <person name="de Groot N.N."/>
        </authorList>
    </citation>
    <scope>NUCLEOTIDE SEQUENCE [LARGE SCALE GENOMIC DNA]</scope>
    <source>
        <strain evidence="15 16">DSM 25383</strain>
    </source>
</reference>
<keyword evidence="9" id="KW-0805">Transcription regulation</keyword>
<dbReference type="InterPro" id="IPR015943">
    <property type="entry name" value="WD40/YVTN_repeat-like_dom_sf"/>
</dbReference>
<dbReference type="SUPFAM" id="SSF50998">
    <property type="entry name" value="Quinoprotein alcohol dehydrogenase-like"/>
    <property type="match status" value="1"/>
</dbReference>
<dbReference type="PROSITE" id="PS01124">
    <property type="entry name" value="HTH_ARAC_FAMILY_2"/>
    <property type="match status" value="1"/>
</dbReference>
<evidence type="ECO:0000256" key="9">
    <source>
        <dbReference type="ARBA" id="ARBA00023015"/>
    </source>
</evidence>
<feature type="modified residue" description="4-aspartylphosphate" evidence="11">
    <location>
        <position position="1114"/>
    </location>
</feature>
<keyword evidence="5" id="KW-0547">Nucleotide-binding</keyword>
<evidence type="ECO:0000256" key="1">
    <source>
        <dbReference type="ARBA" id="ARBA00000085"/>
    </source>
</evidence>
<dbReference type="Gene3D" id="1.10.287.130">
    <property type="match status" value="1"/>
</dbReference>
<evidence type="ECO:0000259" key="14">
    <source>
        <dbReference type="PROSITE" id="PS50110"/>
    </source>
</evidence>
<evidence type="ECO:0000313" key="15">
    <source>
        <dbReference type="EMBL" id="SEA75397.1"/>
    </source>
</evidence>
<keyword evidence="16" id="KW-1185">Reference proteome</keyword>
<dbReference type="STRING" id="1033731.SAMN05444145_1069"/>
<dbReference type="PROSITE" id="PS50109">
    <property type="entry name" value="HIS_KIN"/>
    <property type="match status" value="1"/>
</dbReference>
<dbReference type="CDD" id="cd00082">
    <property type="entry name" value="HisKA"/>
    <property type="match status" value="1"/>
</dbReference>
<dbReference type="SMART" id="SM00342">
    <property type="entry name" value="HTH_ARAC"/>
    <property type="match status" value="1"/>
</dbReference>
<dbReference type="RefSeq" id="WP_010266900.1">
    <property type="nucleotide sequence ID" value="NZ_CAEG01000021.1"/>
</dbReference>
<dbReference type="InterPro" id="IPR004358">
    <property type="entry name" value="Sig_transdc_His_kin-like_C"/>
</dbReference>
<dbReference type="InterPro" id="IPR011123">
    <property type="entry name" value="Y_Y_Y"/>
</dbReference>
<feature type="domain" description="Response regulatory" evidence="14">
    <location>
        <begin position="1066"/>
        <end position="1181"/>
    </location>
</feature>
<protein>
    <recommendedName>
        <fullName evidence="2">histidine kinase</fullName>
        <ecNumber evidence="2">2.7.13.3</ecNumber>
    </recommendedName>
</protein>
<dbReference type="InterPro" id="IPR011110">
    <property type="entry name" value="Reg_prop"/>
</dbReference>
<dbReference type="Gene3D" id="2.130.10.10">
    <property type="entry name" value="YVTN repeat-like/Quinoprotein amine dehydrogenase"/>
    <property type="match status" value="2"/>
</dbReference>
<dbReference type="InterPro" id="IPR001789">
    <property type="entry name" value="Sig_transdc_resp-reg_receiver"/>
</dbReference>
<evidence type="ECO:0000259" key="13">
    <source>
        <dbReference type="PROSITE" id="PS50109"/>
    </source>
</evidence>
<evidence type="ECO:0000313" key="16">
    <source>
        <dbReference type="Proteomes" id="UP000183253"/>
    </source>
</evidence>
<organism evidence="15 16">
    <name type="scientific">Alistipes timonensis JC136</name>
    <dbReference type="NCBI Taxonomy" id="1033731"/>
    <lineage>
        <taxon>Bacteria</taxon>
        <taxon>Pseudomonadati</taxon>
        <taxon>Bacteroidota</taxon>
        <taxon>Bacteroidia</taxon>
        <taxon>Bacteroidales</taxon>
        <taxon>Rikenellaceae</taxon>
        <taxon>Alistipes</taxon>
    </lineage>
</organism>
<dbReference type="Gene3D" id="3.30.565.10">
    <property type="entry name" value="Histidine kinase-like ATPase, C-terminal domain"/>
    <property type="match status" value="1"/>
</dbReference>
<evidence type="ECO:0000256" key="4">
    <source>
        <dbReference type="ARBA" id="ARBA00022679"/>
    </source>
</evidence>
<keyword evidence="8" id="KW-0902">Two-component regulatory system</keyword>
<dbReference type="GO" id="GO:0005524">
    <property type="term" value="F:ATP binding"/>
    <property type="evidence" value="ECO:0007669"/>
    <property type="project" value="UniProtKB-KW"/>
</dbReference>
<dbReference type="PRINTS" id="PR00344">
    <property type="entry name" value="BCTRLSENSOR"/>
</dbReference>
<evidence type="ECO:0000256" key="5">
    <source>
        <dbReference type="ARBA" id="ARBA00022741"/>
    </source>
</evidence>
<dbReference type="SUPFAM" id="SSF55874">
    <property type="entry name" value="ATPase domain of HSP90 chaperone/DNA topoisomerase II/histidine kinase"/>
    <property type="match status" value="1"/>
</dbReference>
<dbReference type="Pfam" id="PF07494">
    <property type="entry name" value="Reg_prop"/>
    <property type="match status" value="3"/>
</dbReference>
<dbReference type="SUPFAM" id="SSF46689">
    <property type="entry name" value="Homeodomain-like"/>
    <property type="match status" value="1"/>
</dbReference>
<dbReference type="PANTHER" id="PTHR43547:SF2">
    <property type="entry name" value="HYBRID SIGNAL TRANSDUCTION HISTIDINE KINASE C"/>
    <property type="match status" value="1"/>
</dbReference>
<feature type="domain" description="Histidine kinase" evidence="13">
    <location>
        <begin position="798"/>
        <end position="1022"/>
    </location>
</feature>
<dbReference type="PANTHER" id="PTHR43547">
    <property type="entry name" value="TWO-COMPONENT HISTIDINE KINASE"/>
    <property type="match status" value="1"/>
</dbReference>
<dbReference type="GO" id="GO:0000155">
    <property type="term" value="F:phosphorelay sensor kinase activity"/>
    <property type="evidence" value="ECO:0007669"/>
    <property type="project" value="InterPro"/>
</dbReference>
<keyword evidence="6 15" id="KW-0418">Kinase</keyword>
<proteinExistence type="predicted"/>
<dbReference type="SMART" id="SM00388">
    <property type="entry name" value="HisKA"/>
    <property type="match status" value="1"/>
</dbReference>
<evidence type="ECO:0000256" key="10">
    <source>
        <dbReference type="ARBA" id="ARBA00023163"/>
    </source>
</evidence>
<dbReference type="InterPro" id="IPR018060">
    <property type="entry name" value="HTH_AraC"/>
</dbReference>
<name>A0A1H4DRY8_9BACT</name>
<dbReference type="Pfam" id="PF00512">
    <property type="entry name" value="HisKA"/>
    <property type="match status" value="1"/>
</dbReference>
<evidence type="ECO:0000256" key="11">
    <source>
        <dbReference type="PROSITE-ProRule" id="PRU00169"/>
    </source>
</evidence>
<dbReference type="InterPro" id="IPR003594">
    <property type="entry name" value="HATPase_dom"/>
</dbReference>
<dbReference type="Pfam" id="PF07495">
    <property type="entry name" value="Y_Y_Y"/>
    <property type="match status" value="1"/>
</dbReference>